<keyword evidence="9" id="KW-1185">Reference proteome</keyword>
<evidence type="ECO:0000256" key="7">
    <source>
        <dbReference type="HAMAP-Rule" id="MF_01147"/>
    </source>
</evidence>
<comment type="pathway">
    <text evidence="7">Protein modification; lipoprotein biosynthesis (diacylglyceryl transfer).</text>
</comment>
<sequence>MDSFAAIPYPHINPVFFEFGPLQFRWYGLMYLIGLTAAYFLIRRKAAAKGLSLTSDQIYDMVVFAAFGVFIGGRLGYTLFYNFSYYIEHPLKIFAVWEGGMSFHGGLIGTTIALVWFSKRRNLPVYTIADLAASVTPIGLGLGRLGNFINGELYGRPTDVDWCMVFPTGGPACRHPSQLYEAALEGVVLFTVLWLIDRRPTPPGTVFWSFITGYGISRLIVELFREPDQHMGFVLGPITMGQMLSAPMVLVGIFMLVWGYHKAGMKTVQRQPIQQ</sequence>
<feature type="transmembrane region" description="Helical" evidence="7">
    <location>
        <begin position="24"/>
        <end position="42"/>
    </location>
</feature>
<evidence type="ECO:0000256" key="6">
    <source>
        <dbReference type="ARBA" id="ARBA00023136"/>
    </source>
</evidence>
<dbReference type="HAMAP" id="MF_01147">
    <property type="entry name" value="Lgt"/>
    <property type="match status" value="1"/>
</dbReference>
<dbReference type="GO" id="GO:0042158">
    <property type="term" value="P:lipoprotein biosynthetic process"/>
    <property type="evidence" value="ECO:0007669"/>
    <property type="project" value="UniProtKB-UniRule"/>
</dbReference>
<keyword evidence="6 7" id="KW-0472">Membrane</keyword>
<dbReference type="PROSITE" id="PS01311">
    <property type="entry name" value="LGT"/>
    <property type="match status" value="1"/>
</dbReference>
<dbReference type="KEGG" id="nmv:NITMOv2_2261"/>
<dbReference type="STRING" id="42253.NITMOv2_2261"/>
<evidence type="ECO:0000256" key="2">
    <source>
        <dbReference type="ARBA" id="ARBA00022475"/>
    </source>
</evidence>
<evidence type="ECO:0000256" key="5">
    <source>
        <dbReference type="ARBA" id="ARBA00022989"/>
    </source>
</evidence>
<keyword evidence="2 7" id="KW-1003">Cell membrane</keyword>
<name>A0A0K2GDI3_NITMO</name>
<dbReference type="GO" id="GO:0005886">
    <property type="term" value="C:plasma membrane"/>
    <property type="evidence" value="ECO:0007669"/>
    <property type="project" value="UniProtKB-SubCell"/>
</dbReference>
<feature type="transmembrane region" description="Helical" evidence="7">
    <location>
        <begin position="233"/>
        <end position="260"/>
    </location>
</feature>
<keyword evidence="5 7" id="KW-1133">Transmembrane helix</keyword>
<evidence type="ECO:0000313" key="9">
    <source>
        <dbReference type="Proteomes" id="UP000069205"/>
    </source>
</evidence>
<gene>
    <name evidence="7 8" type="primary">lgt</name>
    <name evidence="8" type="ORF">NITMOv2_2261</name>
</gene>
<keyword evidence="4 7" id="KW-0812">Transmembrane</keyword>
<evidence type="ECO:0000256" key="1">
    <source>
        <dbReference type="ARBA" id="ARBA00007150"/>
    </source>
</evidence>
<dbReference type="PANTHER" id="PTHR30589">
    <property type="entry name" value="PROLIPOPROTEIN DIACYLGLYCERYL TRANSFERASE"/>
    <property type="match status" value="1"/>
</dbReference>
<dbReference type="InterPro" id="IPR001640">
    <property type="entry name" value="Lgt"/>
</dbReference>
<dbReference type="GO" id="GO:0008961">
    <property type="term" value="F:phosphatidylglycerol-prolipoprotein diacylglyceryl transferase activity"/>
    <property type="evidence" value="ECO:0007669"/>
    <property type="project" value="UniProtKB-UniRule"/>
</dbReference>
<accession>A0A0K2GDI3</accession>
<dbReference type="UniPathway" id="UPA00664"/>
<dbReference type="PATRIC" id="fig|42253.5.peg.2226"/>
<comment type="similarity">
    <text evidence="1 7">Belongs to the Lgt family.</text>
</comment>
<dbReference type="Proteomes" id="UP000069205">
    <property type="component" value="Chromosome"/>
</dbReference>
<dbReference type="EC" id="2.5.1.145" evidence="7"/>
<organism evidence="8 9">
    <name type="scientific">Nitrospira moscoviensis</name>
    <dbReference type="NCBI Taxonomy" id="42253"/>
    <lineage>
        <taxon>Bacteria</taxon>
        <taxon>Pseudomonadati</taxon>
        <taxon>Nitrospirota</taxon>
        <taxon>Nitrospiria</taxon>
        <taxon>Nitrospirales</taxon>
        <taxon>Nitrospiraceae</taxon>
        <taxon>Nitrospira</taxon>
    </lineage>
</organism>
<evidence type="ECO:0000313" key="8">
    <source>
        <dbReference type="EMBL" id="ALA58677.1"/>
    </source>
</evidence>
<comment type="caution">
    <text evidence="7">Lacks conserved residue(s) required for the propagation of feature annotation.</text>
</comment>
<dbReference type="EMBL" id="CP011801">
    <property type="protein sequence ID" value="ALA58677.1"/>
    <property type="molecule type" value="Genomic_DNA"/>
</dbReference>
<dbReference type="NCBIfam" id="TIGR00544">
    <property type="entry name" value="lgt"/>
    <property type="match status" value="1"/>
</dbReference>
<dbReference type="AlphaFoldDB" id="A0A0K2GDI3"/>
<comment type="catalytic activity">
    <reaction evidence="7">
        <text>L-cysteinyl-[prolipoprotein] + a 1,2-diacyl-sn-glycero-3-phospho-(1'-sn-glycerol) = an S-1,2-diacyl-sn-glyceryl-L-cysteinyl-[prolipoprotein] + sn-glycerol 1-phosphate + H(+)</text>
        <dbReference type="Rhea" id="RHEA:56712"/>
        <dbReference type="Rhea" id="RHEA-COMP:14679"/>
        <dbReference type="Rhea" id="RHEA-COMP:14680"/>
        <dbReference type="ChEBI" id="CHEBI:15378"/>
        <dbReference type="ChEBI" id="CHEBI:29950"/>
        <dbReference type="ChEBI" id="CHEBI:57685"/>
        <dbReference type="ChEBI" id="CHEBI:64716"/>
        <dbReference type="ChEBI" id="CHEBI:140658"/>
        <dbReference type="EC" id="2.5.1.145"/>
    </reaction>
</comment>
<comment type="function">
    <text evidence="7">Catalyzes the transfer of the diacylglyceryl group from phosphatidylglycerol to the sulfhydryl group of the N-terminal cysteine of a prolipoprotein, the first step in the formation of mature lipoproteins.</text>
</comment>
<feature type="binding site" evidence="7">
    <location>
        <position position="144"/>
    </location>
    <ligand>
        <name>a 1,2-diacyl-sn-glycero-3-phospho-(1'-sn-glycerol)</name>
        <dbReference type="ChEBI" id="CHEBI:64716"/>
    </ligand>
</feature>
<keyword evidence="3 7" id="KW-0808">Transferase</keyword>
<feature type="transmembrane region" description="Helical" evidence="7">
    <location>
        <begin position="93"/>
        <end position="117"/>
    </location>
</feature>
<feature type="transmembrane region" description="Helical" evidence="7">
    <location>
        <begin position="62"/>
        <end position="81"/>
    </location>
</feature>
<reference evidence="8 9" key="1">
    <citation type="journal article" date="2015" name="Proc. Natl. Acad. Sci. U.S.A.">
        <title>Expanded metabolic versatility of ubiquitous nitrite-oxidizing bacteria from the genus Nitrospira.</title>
        <authorList>
            <person name="Koch H."/>
            <person name="Lucker S."/>
            <person name="Albertsen M."/>
            <person name="Kitzinger K."/>
            <person name="Herbold C."/>
            <person name="Spieck E."/>
            <person name="Nielsen P.H."/>
            <person name="Wagner M."/>
            <person name="Daims H."/>
        </authorList>
    </citation>
    <scope>NUCLEOTIDE SEQUENCE [LARGE SCALE GENOMIC DNA]</scope>
    <source>
        <strain evidence="8 9">NSP M-1</strain>
    </source>
</reference>
<evidence type="ECO:0000256" key="3">
    <source>
        <dbReference type="ARBA" id="ARBA00022679"/>
    </source>
</evidence>
<comment type="subcellular location">
    <subcellularLocation>
        <location evidence="7">Cell membrane</location>
        <topology evidence="7">Multi-pass membrane protein</topology>
    </subcellularLocation>
</comment>
<dbReference type="PANTHER" id="PTHR30589:SF0">
    <property type="entry name" value="PHOSPHATIDYLGLYCEROL--PROLIPOPROTEIN DIACYLGLYCERYL TRANSFERASE"/>
    <property type="match status" value="1"/>
</dbReference>
<keyword evidence="8" id="KW-0449">Lipoprotein</keyword>
<dbReference type="Pfam" id="PF01790">
    <property type="entry name" value="LGT"/>
    <property type="match status" value="1"/>
</dbReference>
<proteinExistence type="inferred from homology"/>
<protein>
    <recommendedName>
        <fullName evidence="7">Phosphatidylglycerol--prolipoprotein diacylglyceryl transferase</fullName>
        <ecNumber evidence="7">2.5.1.145</ecNumber>
    </recommendedName>
</protein>
<keyword evidence="8" id="KW-0328">Glycosyltransferase</keyword>
<evidence type="ECO:0000256" key="4">
    <source>
        <dbReference type="ARBA" id="ARBA00022692"/>
    </source>
</evidence>